<organism evidence="2 3">
    <name type="scientific">Massilia suwonensis</name>
    <dbReference type="NCBI Taxonomy" id="648895"/>
    <lineage>
        <taxon>Bacteria</taxon>
        <taxon>Pseudomonadati</taxon>
        <taxon>Pseudomonadota</taxon>
        <taxon>Betaproteobacteria</taxon>
        <taxon>Burkholderiales</taxon>
        <taxon>Oxalobacteraceae</taxon>
        <taxon>Telluria group</taxon>
        <taxon>Massilia</taxon>
    </lineage>
</organism>
<keyword evidence="2" id="KW-0378">Hydrolase</keyword>
<sequence>MEARLKSVQCSSPAGLHRIAYKEWGDPGNPRVLVCVHGVTRVSDDFDALAQALCGEYRVVCPDVAGRGRSDRLADPNLYALPQYVADMVTLIARVTANGDGSVHWFGTSMGGLIGMVLASLPGTPITRLLLNDIGPALDGSALNRIADYIGQDLRFPDYESGARFVREVSASFGPHSDEEWDKLARDVLRRQPDGQWVRHYDLALAQPFKKMGVERARQDEAVLWRCWDAIACPTLLVRGELSDLLSHAVAQEMTTRGPKPRLVELAGVGHAPTFVHADQIAIAREFLTGAKAS</sequence>
<feature type="domain" description="AB hydrolase-1" evidence="1">
    <location>
        <begin position="33"/>
        <end position="282"/>
    </location>
</feature>
<evidence type="ECO:0000259" key="1">
    <source>
        <dbReference type="Pfam" id="PF12697"/>
    </source>
</evidence>
<dbReference type="InterPro" id="IPR029058">
    <property type="entry name" value="AB_hydrolase_fold"/>
</dbReference>
<reference evidence="3" key="1">
    <citation type="journal article" date="2019" name="Int. J. Syst. Evol. Microbiol.">
        <title>The Global Catalogue of Microorganisms (GCM) 10K type strain sequencing project: providing services to taxonomists for standard genome sequencing and annotation.</title>
        <authorList>
            <consortium name="The Broad Institute Genomics Platform"/>
            <consortium name="The Broad Institute Genome Sequencing Center for Infectious Disease"/>
            <person name="Wu L."/>
            <person name="Ma J."/>
        </authorList>
    </citation>
    <scope>NUCLEOTIDE SEQUENCE [LARGE SCALE GENOMIC DNA]</scope>
    <source>
        <strain evidence="3">CCUG 43111</strain>
    </source>
</reference>
<accession>A0ABW0MMT9</accession>
<dbReference type="EMBL" id="JBHSMR010000013">
    <property type="protein sequence ID" value="MFC5478930.1"/>
    <property type="molecule type" value="Genomic_DNA"/>
</dbReference>
<name>A0ABW0MMT9_9BURK</name>
<comment type="caution">
    <text evidence="2">The sequence shown here is derived from an EMBL/GenBank/DDBJ whole genome shotgun (WGS) entry which is preliminary data.</text>
</comment>
<dbReference type="RefSeq" id="WP_379755507.1">
    <property type="nucleotide sequence ID" value="NZ_JBHSMR010000013.1"/>
</dbReference>
<dbReference type="Gene3D" id="3.40.50.1820">
    <property type="entry name" value="alpha/beta hydrolase"/>
    <property type="match status" value="1"/>
</dbReference>
<dbReference type="PANTHER" id="PTHR43798:SF27">
    <property type="entry name" value="HYDROLASE ALPHA_BETA HYDROLASE FOLD FAMILY"/>
    <property type="match status" value="1"/>
</dbReference>
<evidence type="ECO:0000313" key="2">
    <source>
        <dbReference type="EMBL" id="MFC5478930.1"/>
    </source>
</evidence>
<dbReference type="Proteomes" id="UP001596101">
    <property type="component" value="Unassembled WGS sequence"/>
</dbReference>
<keyword evidence="3" id="KW-1185">Reference proteome</keyword>
<proteinExistence type="predicted"/>
<evidence type="ECO:0000313" key="3">
    <source>
        <dbReference type="Proteomes" id="UP001596101"/>
    </source>
</evidence>
<dbReference type="GO" id="GO:0016787">
    <property type="term" value="F:hydrolase activity"/>
    <property type="evidence" value="ECO:0007669"/>
    <property type="project" value="UniProtKB-KW"/>
</dbReference>
<dbReference type="PANTHER" id="PTHR43798">
    <property type="entry name" value="MONOACYLGLYCEROL LIPASE"/>
    <property type="match status" value="1"/>
</dbReference>
<dbReference type="Pfam" id="PF12697">
    <property type="entry name" value="Abhydrolase_6"/>
    <property type="match status" value="1"/>
</dbReference>
<dbReference type="InterPro" id="IPR050266">
    <property type="entry name" value="AB_hydrolase_sf"/>
</dbReference>
<protein>
    <submittedName>
        <fullName evidence="2">Alpha/beta fold hydrolase</fullName>
    </submittedName>
</protein>
<gene>
    <name evidence="2" type="ORF">ACFPQ5_12050</name>
</gene>
<dbReference type="InterPro" id="IPR000073">
    <property type="entry name" value="AB_hydrolase_1"/>
</dbReference>
<dbReference type="SUPFAM" id="SSF53474">
    <property type="entry name" value="alpha/beta-Hydrolases"/>
    <property type="match status" value="1"/>
</dbReference>